<dbReference type="Pfam" id="PF00583">
    <property type="entry name" value="Acetyltransf_1"/>
    <property type="match status" value="1"/>
</dbReference>
<dbReference type="PANTHER" id="PTHR43617:SF38">
    <property type="entry name" value="N-ACETYLTRANSFERASE DOMAIN-CONTAINING PROTEIN"/>
    <property type="match status" value="1"/>
</dbReference>
<feature type="domain" description="N-acetyltransferase" evidence="1">
    <location>
        <begin position="1"/>
        <end position="150"/>
    </location>
</feature>
<dbReference type="RefSeq" id="WP_128813498.1">
    <property type="nucleotide sequence ID" value="NZ_CP032094.1"/>
</dbReference>
<proteinExistence type="predicted"/>
<dbReference type="Proteomes" id="UP000262832">
    <property type="component" value="Chromosome II"/>
</dbReference>
<dbReference type="EMBL" id="CP032094">
    <property type="protein sequence ID" value="AXY03619.1"/>
    <property type="molecule type" value="Genomic_DNA"/>
</dbReference>
<dbReference type="Gene3D" id="3.40.630.30">
    <property type="match status" value="1"/>
</dbReference>
<dbReference type="PANTHER" id="PTHR43617">
    <property type="entry name" value="L-AMINO ACID N-ACETYLTRANSFERASE"/>
    <property type="match status" value="1"/>
</dbReference>
<dbReference type="InterPro" id="IPR016181">
    <property type="entry name" value="Acyl_CoA_acyltransferase"/>
</dbReference>
<keyword evidence="3" id="KW-1185">Reference proteome</keyword>
<sequence>MTQDDLEQAALVHKFAFVRQGHSREWLECIFKAFPRNIIYVAQLDNQVVGYIIWTQRSGFRPEVVLELEQLAVHPDHQGQGIARKLITETLPMVKGELAKKNAVLKHVVVTTRADNFAQDLYKKTLGAEIEATISNLYSADEVYMVARNIP</sequence>
<organism evidence="2 3">
    <name type="scientific">Vibrio alfacsensis</name>
    <dbReference type="NCBI Taxonomy" id="1074311"/>
    <lineage>
        <taxon>Bacteria</taxon>
        <taxon>Pseudomonadati</taxon>
        <taxon>Pseudomonadota</taxon>
        <taxon>Gammaproteobacteria</taxon>
        <taxon>Vibrionales</taxon>
        <taxon>Vibrionaceae</taxon>
        <taxon>Vibrio</taxon>
    </lineage>
</organism>
<evidence type="ECO:0000313" key="3">
    <source>
        <dbReference type="Proteomes" id="UP000262832"/>
    </source>
</evidence>
<reference evidence="2 3" key="1">
    <citation type="submission" date="2018-08" db="EMBL/GenBank/DDBJ databases">
        <title>Genomic taxonomy of the Vibrionaceae family.</title>
        <authorList>
            <person name="Gomez-Gil B."/>
            <person name="Tanaka M."/>
            <person name="Sawabe T."/>
            <person name="Enciso-Ibarra K."/>
        </authorList>
    </citation>
    <scope>NUCLEOTIDE SEQUENCE [LARGE SCALE GENOMIC DNA]</scope>
    <source>
        <strain evidence="2 3">CAIM 1831</strain>
    </source>
</reference>
<dbReference type="SUPFAM" id="SSF55729">
    <property type="entry name" value="Acyl-CoA N-acyltransferases (Nat)"/>
    <property type="match status" value="1"/>
</dbReference>
<name>A0ABM6Z0D3_9VIBR</name>
<evidence type="ECO:0000259" key="1">
    <source>
        <dbReference type="PROSITE" id="PS51186"/>
    </source>
</evidence>
<protein>
    <submittedName>
        <fullName evidence="2">N-acetyltransferase</fullName>
    </submittedName>
</protein>
<dbReference type="PROSITE" id="PS51186">
    <property type="entry name" value="GNAT"/>
    <property type="match status" value="1"/>
</dbReference>
<dbReference type="InterPro" id="IPR000182">
    <property type="entry name" value="GNAT_dom"/>
</dbReference>
<accession>A0ABM6Z0D3</accession>
<dbReference type="InterPro" id="IPR050276">
    <property type="entry name" value="MshD_Acetyltransferase"/>
</dbReference>
<gene>
    <name evidence="2" type="ORF">D1115_17705</name>
</gene>
<evidence type="ECO:0000313" key="2">
    <source>
        <dbReference type="EMBL" id="AXY03619.1"/>
    </source>
</evidence>
<dbReference type="CDD" id="cd04301">
    <property type="entry name" value="NAT_SF"/>
    <property type="match status" value="1"/>
</dbReference>